<dbReference type="Proteomes" id="UP000824533">
    <property type="component" value="Linkage Group LG22"/>
</dbReference>
<proteinExistence type="predicted"/>
<evidence type="ECO:0000313" key="2">
    <source>
        <dbReference type="Proteomes" id="UP000824533"/>
    </source>
</evidence>
<accession>A0ACC1CKI7</accession>
<sequence length="404" mass="47121">MIVKKVISLTNSLEDPKNPLLGPTIKGLYFFGLWQTGSEMRKLIYNTFHFTTFLFVITEFVDIYLSRHDLNKVLNNMSLSVLSIICLAKCYSCVFWQKEWRKLTYEISKQELIQMKKIDPTVEKLMKKYTKYTRIITYMYWILVFITNLLLILSPFLRYMSSESYRDDIDKGNEPIPQIMYSWFPFDNEKMPGYIGAVILHIVMGSQGSGVIAAYDMNAVAIMSYLKGQMTILREKCEAIFEGGETEVVLDRIKECHRHHNVLIKHYKMFSDLLSPTMFLYVLICSITICCGVVQFSSKEATTWHKLWVIQYTLGLISQLFLYCWHSNEVVVESYVLDRGIYESEWWKADARIRRQVLLLAGKVALPFTLYAGPYTTLSVPTFIDILKGSYSFYTLFSHMQDDN</sequence>
<organism evidence="1 2">
    <name type="scientific">Dendrolimus kikuchii</name>
    <dbReference type="NCBI Taxonomy" id="765133"/>
    <lineage>
        <taxon>Eukaryota</taxon>
        <taxon>Metazoa</taxon>
        <taxon>Ecdysozoa</taxon>
        <taxon>Arthropoda</taxon>
        <taxon>Hexapoda</taxon>
        <taxon>Insecta</taxon>
        <taxon>Pterygota</taxon>
        <taxon>Neoptera</taxon>
        <taxon>Endopterygota</taxon>
        <taxon>Lepidoptera</taxon>
        <taxon>Glossata</taxon>
        <taxon>Ditrysia</taxon>
        <taxon>Bombycoidea</taxon>
        <taxon>Lasiocampidae</taxon>
        <taxon>Dendrolimus</taxon>
    </lineage>
</organism>
<reference evidence="1 2" key="1">
    <citation type="journal article" date="2021" name="Front. Genet.">
        <title>Chromosome-Level Genome Assembly Reveals Significant Gene Expansion in the Toll and IMD Signaling Pathways of Dendrolimus kikuchii.</title>
        <authorList>
            <person name="Zhou J."/>
            <person name="Wu P."/>
            <person name="Xiong Z."/>
            <person name="Liu N."/>
            <person name="Zhao N."/>
            <person name="Ji M."/>
            <person name="Qiu Y."/>
            <person name="Yang B."/>
        </authorList>
    </citation>
    <scope>NUCLEOTIDE SEQUENCE [LARGE SCALE GENOMIC DNA]</scope>
    <source>
        <strain evidence="1">Ann1</strain>
    </source>
</reference>
<gene>
    <name evidence="1" type="ORF">K1T71_012088</name>
</gene>
<name>A0ACC1CKI7_9NEOP</name>
<protein>
    <submittedName>
        <fullName evidence="1">Uncharacterized protein</fullName>
    </submittedName>
</protein>
<keyword evidence="2" id="KW-1185">Reference proteome</keyword>
<dbReference type="EMBL" id="CM034408">
    <property type="protein sequence ID" value="KAJ0172115.1"/>
    <property type="molecule type" value="Genomic_DNA"/>
</dbReference>
<comment type="caution">
    <text evidence="1">The sequence shown here is derived from an EMBL/GenBank/DDBJ whole genome shotgun (WGS) entry which is preliminary data.</text>
</comment>
<evidence type="ECO:0000313" key="1">
    <source>
        <dbReference type="EMBL" id="KAJ0172115.1"/>
    </source>
</evidence>